<feature type="transmembrane region" description="Helical" evidence="6">
    <location>
        <begin position="138"/>
        <end position="160"/>
    </location>
</feature>
<dbReference type="InterPro" id="IPR050189">
    <property type="entry name" value="MFS_Efflux_Transporters"/>
</dbReference>
<name>A0A2V1HWU0_9MICO</name>
<keyword evidence="2" id="KW-1003">Cell membrane</keyword>
<keyword evidence="5 6" id="KW-0472">Membrane</keyword>
<feature type="transmembrane region" description="Helical" evidence="6">
    <location>
        <begin position="215"/>
        <end position="236"/>
    </location>
</feature>
<comment type="caution">
    <text evidence="8">The sequence shown here is derived from an EMBL/GenBank/DDBJ whole genome shotgun (WGS) entry which is preliminary data.</text>
</comment>
<dbReference type="PANTHER" id="PTHR43124:SF4">
    <property type="entry name" value="SUGAR EFFLUX TRANSPORTER"/>
    <property type="match status" value="1"/>
</dbReference>
<evidence type="ECO:0000256" key="4">
    <source>
        <dbReference type="ARBA" id="ARBA00022989"/>
    </source>
</evidence>
<feature type="transmembrane region" description="Helical" evidence="6">
    <location>
        <begin position="248"/>
        <end position="269"/>
    </location>
</feature>
<organism evidence="8 9">
    <name type="scientific">Amnibacterium flavum</name>
    <dbReference type="NCBI Taxonomy" id="2173173"/>
    <lineage>
        <taxon>Bacteria</taxon>
        <taxon>Bacillati</taxon>
        <taxon>Actinomycetota</taxon>
        <taxon>Actinomycetes</taxon>
        <taxon>Micrococcales</taxon>
        <taxon>Microbacteriaceae</taxon>
        <taxon>Amnibacterium</taxon>
    </lineage>
</organism>
<feature type="transmembrane region" description="Helical" evidence="6">
    <location>
        <begin position="12"/>
        <end position="31"/>
    </location>
</feature>
<feature type="transmembrane region" description="Helical" evidence="6">
    <location>
        <begin position="303"/>
        <end position="323"/>
    </location>
</feature>
<dbReference type="GO" id="GO:0022857">
    <property type="term" value="F:transmembrane transporter activity"/>
    <property type="evidence" value="ECO:0007669"/>
    <property type="project" value="InterPro"/>
</dbReference>
<comment type="subcellular location">
    <subcellularLocation>
        <location evidence="1">Cell membrane</location>
        <topology evidence="1">Multi-pass membrane protein</topology>
    </subcellularLocation>
</comment>
<dbReference type="CDD" id="cd17324">
    <property type="entry name" value="MFS_NepI_like"/>
    <property type="match status" value="1"/>
</dbReference>
<dbReference type="SUPFAM" id="SSF103473">
    <property type="entry name" value="MFS general substrate transporter"/>
    <property type="match status" value="1"/>
</dbReference>
<feature type="transmembrane region" description="Helical" evidence="6">
    <location>
        <begin position="344"/>
        <end position="366"/>
    </location>
</feature>
<evidence type="ECO:0000256" key="6">
    <source>
        <dbReference type="SAM" id="Phobius"/>
    </source>
</evidence>
<evidence type="ECO:0000259" key="7">
    <source>
        <dbReference type="PROSITE" id="PS50850"/>
    </source>
</evidence>
<proteinExistence type="predicted"/>
<dbReference type="InterPro" id="IPR020846">
    <property type="entry name" value="MFS_dom"/>
</dbReference>
<evidence type="ECO:0000256" key="2">
    <source>
        <dbReference type="ARBA" id="ARBA00022475"/>
    </source>
</evidence>
<feature type="domain" description="Major facilitator superfamily (MFS) profile" evidence="7">
    <location>
        <begin position="14"/>
        <end position="393"/>
    </location>
</feature>
<dbReference type="RefSeq" id="WP_116754746.1">
    <property type="nucleotide sequence ID" value="NZ_JBHUEX010000001.1"/>
</dbReference>
<keyword evidence="4 6" id="KW-1133">Transmembrane helix</keyword>
<feature type="transmembrane region" description="Helical" evidence="6">
    <location>
        <begin position="166"/>
        <end position="188"/>
    </location>
</feature>
<evidence type="ECO:0000256" key="3">
    <source>
        <dbReference type="ARBA" id="ARBA00022692"/>
    </source>
</evidence>
<evidence type="ECO:0000256" key="5">
    <source>
        <dbReference type="ARBA" id="ARBA00023136"/>
    </source>
</evidence>
<feature type="transmembrane region" description="Helical" evidence="6">
    <location>
        <begin position="276"/>
        <end position="297"/>
    </location>
</feature>
<keyword evidence="3 6" id="KW-0812">Transmembrane</keyword>
<gene>
    <name evidence="8" type="ORF">DDQ50_00245</name>
</gene>
<dbReference type="InterPro" id="IPR036259">
    <property type="entry name" value="MFS_trans_sf"/>
</dbReference>
<dbReference type="GO" id="GO:0005886">
    <property type="term" value="C:plasma membrane"/>
    <property type="evidence" value="ECO:0007669"/>
    <property type="project" value="UniProtKB-SubCell"/>
</dbReference>
<dbReference type="AlphaFoldDB" id="A0A2V1HWU0"/>
<dbReference type="Proteomes" id="UP000244893">
    <property type="component" value="Unassembled WGS sequence"/>
</dbReference>
<protein>
    <submittedName>
        <fullName evidence="8">MFS transporter</fullName>
    </submittedName>
</protein>
<dbReference type="Pfam" id="PF07690">
    <property type="entry name" value="MFS_1"/>
    <property type="match status" value="1"/>
</dbReference>
<feature type="transmembrane region" description="Helical" evidence="6">
    <location>
        <begin position="51"/>
        <end position="71"/>
    </location>
</feature>
<dbReference type="Gene3D" id="1.20.1250.20">
    <property type="entry name" value="MFS general substrate transporter like domains"/>
    <property type="match status" value="1"/>
</dbReference>
<evidence type="ECO:0000256" key="1">
    <source>
        <dbReference type="ARBA" id="ARBA00004651"/>
    </source>
</evidence>
<evidence type="ECO:0000313" key="9">
    <source>
        <dbReference type="Proteomes" id="UP000244893"/>
    </source>
</evidence>
<evidence type="ECO:0000313" key="8">
    <source>
        <dbReference type="EMBL" id="PVZ95007.1"/>
    </source>
</evidence>
<accession>A0A2V1HWU0</accession>
<sequence length="412" mass="42213">MQIPSTPARFPTLGLAVLAAAIFVSITGEFLPTGLLPDMARDLRVSEAQVGLLITVFAGTVVIATAPLAALTRKYPRHTLVIAVLCLNALATLGSALAPSYEFLVAARVVAGVAHGLFWACVGAYPAHLVEPRKLGKAMAITGAGGSAAFVLGVPLATALGHAVGWRIAFLIIAAIMVVCAALVWKLLPTVAHGVPLSTGEIALPLRRDSTVPTVLAFCVVIIVIIAGQNLFYTYIAPYIIGPLGFDASAVGPLLFLYGGAGIIGLLLAGMAASRFPVLAIVVTGAGSAVALIGLAVFAGVPWAVIALLIFWGILQGFVAPLYQTHMMQIASLRVRDNASAWMTTAFNVGIGGGALVGALILGSLGLETLPWIGAVTMLVGVVIAVVMEATRRPAKGSRASASVNATQSTSI</sequence>
<dbReference type="OrthoDB" id="2810795at2"/>
<keyword evidence="9" id="KW-1185">Reference proteome</keyword>
<dbReference type="EMBL" id="QEOP01000001">
    <property type="protein sequence ID" value="PVZ95007.1"/>
    <property type="molecule type" value="Genomic_DNA"/>
</dbReference>
<feature type="transmembrane region" description="Helical" evidence="6">
    <location>
        <begin position="372"/>
        <end position="391"/>
    </location>
</feature>
<feature type="transmembrane region" description="Helical" evidence="6">
    <location>
        <begin position="78"/>
        <end position="97"/>
    </location>
</feature>
<reference evidence="8 9" key="1">
    <citation type="submission" date="2018-05" db="EMBL/GenBank/DDBJ databases">
        <title>Amnibacterium sp. M8JJ-5, whole genome shotgun sequence.</title>
        <authorList>
            <person name="Tuo L."/>
        </authorList>
    </citation>
    <scope>NUCLEOTIDE SEQUENCE [LARGE SCALE GENOMIC DNA]</scope>
    <source>
        <strain evidence="8 9">M8JJ-5</strain>
    </source>
</reference>
<feature type="transmembrane region" description="Helical" evidence="6">
    <location>
        <begin position="103"/>
        <end position="126"/>
    </location>
</feature>
<dbReference type="PROSITE" id="PS50850">
    <property type="entry name" value="MFS"/>
    <property type="match status" value="1"/>
</dbReference>
<dbReference type="PANTHER" id="PTHR43124">
    <property type="entry name" value="PURINE EFFLUX PUMP PBUE"/>
    <property type="match status" value="1"/>
</dbReference>
<dbReference type="InterPro" id="IPR011701">
    <property type="entry name" value="MFS"/>
</dbReference>